<comment type="similarity">
    <text evidence="1 4 5">Belongs to the PCNA family.</text>
</comment>
<dbReference type="EMBL" id="CP010070">
    <property type="protein sequence ID" value="AIZ57145.1"/>
    <property type="molecule type" value="Genomic_DNA"/>
</dbReference>
<dbReference type="SUPFAM" id="SSF55979">
    <property type="entry name" value="DNA clamp"/>
    <property type="match status" value="2"/>
</dbReference>
<dbReference type="PROSITE" id="PS01251">
    <property type="entry name" value="PCNA_1"/>
    <property type="match status" value="1"/>
</dbReference>
<dbReference type="InterPro" id="IPR022649">
    <property type="entry name" value="Pr_cel_nuc_antig_C"/>
</dbReference>
<evidence type="ECO:0000256" key="5">
    <source>
        <dbReference type="RuleBase" id="RU003671"/>
    </source>
</evidence>
<dbReference type="PRINTS" id="PR00339">
    <property type="entry name" value="PCNACYCLIN"/>
</dbReference>
<dbReference type="InterPro" id="IPR022648">
    <property type="entry name" value="Pr_cel_nuc_antig_N"/>
</dbReference>
<name>A0A0A7LDC4_9ARCH</name>
<dbReference type="NCBIfam" id="TIGR00590">
    <property type="entry name" value="pcna"/>
    <property type="match status" value="1"/>
</dbReference>
<dbReference type="GO" id="GO:0006275">
    <property type="term" value="P:regulation of DNA replication"/>
    <property type="evidence" value="ECO:0007669"/>
    <property type="project" value="UniProtKB-UniRule"/>
</dbReference>
<evidence type="ECO:0000256" key="3">
    <source>
        <dbReference type="ARBA" id="ARBA00023125"/>
    </source>
</evidence>
<organism evidence="9 10">
    <name type="scientific">Candidatus Methanoplasma termitum</name>
    <dbReference type="NCBI Taxonomy" id="1577791"/>
    <lineage>
        <taxon>Archaea</taxon>
        <taxon>Methanobacteriati</taxon>
        <taxon>Thermoplasmatota</taxon>
        <taxon>Thermoplasmata</taxon>
        <taxon>Methanomassiliicoccales</taxon>
        <taxon>Methanomassiliicoccaceae</taxon>
        <taxon>Candidatus Methanoplasma</taxon>
    </lineage>
</organism>
<dbReference type="InterPro" id="IPR000730">
    <property type="entry name" value="Pr_cel_nuc_antig"/>
</dbReference>
<comment type="function">
    <text evidence="4">Sliding clamp subunit that acts as a moving platform for DNA processing. Responsible for tethering the catalytic subunit of DNA polymerase and other proteins to DNA during high-speed replication.</text>
</comment>
<dbReference type="AlphaFoldDB" id="A0A0A7LDC4"/>
<dbReference type="Proteomes" id="UP000030787">
    <property type="component" value="Chromosome"/>
</dbReference>
<dbReference type="InterPro" id="IPR046938">
    <property type="entry name" value="DNA_clamp_sf"/>
</dbReference>
<evidence type="ECO:0000259" key="7">
    <source>
        <dbReference type="Pfam" id="PF00705"/>
    </source>
</evidence>
<dbReference type="PANTHER" id="PTHR11352">
    <property type="entry name" value="PROLIFERATING CELL NUCLEAR ANTIGEN"/>
    <property type="match status" value="1"/>
</dbReference>
<dbReference type="GO" id="GO:0003677">
    <property type="term" value="F:DNA binding"/>
    <property type="evidence" value="ECO:0007669"/>
    <property type="project" value="UniProtKB-UniRule"/>
</dbReference>
<evidence type="ECO:0000313" key="9">
    <source>
        <dbReference type="EMBL" id="AIZ57145.1"/>
    </source>
</evidence>
<proteinExistence type="inferred from homology"/>
<evidence type="ECO:0000259" key="8">
    <source>
        <dbReference type="Pfam" id="PF02747"/>
    </source>
</evidence>
<sequence length="264" mass="29058">MQLFVERVLSLRMNVGDQMFKAEIKSETLKGLVNIISTLIDEVKFTINQEGMTLKAVDPAHVAMIELKVKAKAFESYSASETEIGLDLDKVKMVLKLAGQGDIIAMEQDENKGRFVFRIGNITRSMNLVDTSSMTDPKVPQLSLSANAVMMVDQLQKGIRAAESISDHIALRANPEFFELSCEGDTDDASLKLTIGTDLESLEVPSPVHSLFPLDYFANLLKAIPAGTKVRVELDSDYPVKLVFGLANGEAKVVYFLAPRIESD</sequence>
<evidence type="ECO:0000256" key="6">
    <source>
        <dbReference type="RuleBase" id="RU003673"/>
    </source>
</evidence>
<comment type="function">
    <text evidence="6">Sliding clamp subunit. Responsible for tethering the catalytic subunit of DNA polymerase to DNA during high-speed replication.</text>
</comment>
<dbReference type="InterPro" id="IPR022659">
    <property type="entry name" value="Pr_cel_nuc_antig_CS"/>
</dbReference>
<dbReference type="HAMAP" id="MF_00317">
    <property type="entry name" value="DNApol_clamp_arch"/>
    <property type="match status" value="1"/>
</dbReference>
<dbReference type="GO" id="GO:0030337">
    <property type="term" value="F:DNA polymerase processivity factor activity"/>
    <property type="evidence" value="ECO:0007669"/>
    <property type="project" value="UniProtKB-UniRule"/>
</dbReference>
<feature type="domain" description="Proliferating cell nuclear antigen PCNA N-terminal" evidence="7">
    <location>
        <begin position="19"/>
        <end position="119"/>
    </location>
</feature>
<dbReference type="Pfam" id="PF02747">
    <property type="entry name" value="PCNA_C"/>
    <property type="match status" value="1"/>
</dbReference>
<dbReference type="PANTHER" id="PTHR11352:SF0">
    <property type="entry name" value="PROLIFERATING CELL NUCLEAR ANTIGEN"/>
    <property type="match status" value="1"/>
</dbReference>
<dbReference type="HOGENOM" id="CLU_043978_1_1_2"/>
<keyword evidence="2 4" id="KW-0235">DNA replication</keyword>
<evidence type="ECO:0000256" key="2">
    <source>
        <dbReference type="ARBA" id="ARBA00022705"/>
    </source>
</evidence>
<gene>
    <name evidence="4 9" type="primary">pcn</name>
    <name evidence="9" type="ORF">Mpt1_c12830</name>
</gene>
<protein>
    <recommendedName>
        <fullName evidence="4">DNA polymerase sliding clamp</fullName>
    </recommendedName>
    <alternativeName>
        <fullName evidence="4">Proliferating cell nuclear antigen homolog</fullName>
        <shortName evidence="4">PCNA</shortName>
    </alternativeName>
</protein>
<feature type="domain" description="Proliferating cell nuclear antigen PCNA C-terminal" evidence="8">
    <location>
        <begin position="139"/>
        <end position="259"/>
    </location>
</feature>
<dbReference type="Gene3D" id="3.70.10.10">
    <property type="match status" value="1"/>
</dbReference>
<keyword evidence="10" id="KW-1185">Reference proteome</keyword>
<keyword evidence="3 4" id="KW-0238">DNA-binding</keyword>
<evidence type="ECO:0000256" key="4">
    <source>
        <dbReference type="HAMAP-Rule" id="MF_00317"/>
    </source>
</evidence>
<reference evidence="9 10" key="1">
    <citation type="journal article" date="2014" name="Appl. Environ. Microbiol.">
        <title>Comparative Genome Analysis of 'Candidatus Methanoplasma termitum' Indicates a New Mode of Energy Metabolism in the Seventh Order of Methanogens.</title>
        <authorList>
            <person name="Lang K."/>
            <person name="Schuldes J."/>
            <person name="Klingl A."/>
            <person name="Poehlein A."/>
            <person name="Daniel R."/>
            <person name="Brune A."/>
        </authorList>
    </citation>
    <scope>NUCLEOTIDE SEQUENCE [LARGE SCALE GENOMIC DNA]</scope>
    <source>
        <strain evidence="10">Mpt1</strain>
    </source>
</reference>
<dbReference type="NCBIfam" id="NF002222">
    <property type="entry name" value="PRK01115.1-5"/>
    <property type="match status" value="1"/>
</dbReference>
<dbReference type="STRING" id="1577791.Mpt1_c12830"/>
<dbReference type="Pfam" id="PF00705">
    <property type="entry name" value="PCNA_N"/>
    <property type="match status" value="1"/>
</dbReference>
<evidence type="ECO:0000313" key="10">
    <source>
        <dbReference type="Proteomes" id="UP000030787"/>
    </source>
</evidence>
<comment type="subunit">
    <text evidence="4">Homotrimer. The subunits circularize to form a toroid; DNA passes through its center. Replication factor C (RFC) is required to load the toroid on the DNA.</text>
</comment>
<dbReference type="CDD" id="cd00577">
    <property type="entry name" value="PCNA"/>
    <property type="match status" value="1"/>
</dbReference>
<dbReference type="GO" id="GO:0006272">
    <property type="term" value="P:leading strand elongation"/>
    <property type="evidence" value="ECO:0007669"/>
    <property type="project" value="TreeGrafter"/>
</dbReference>
<dbReference type="KEGG" id="mear:Mpt1_c12830"/>
<evidence type="ECO:0000256" key="1">
    <source>
        <dbReference type="ARBA" id="ARBA00010462"/>
    </source>
</evidence>
<accession>A0A0A7LDC4</accession>